<keyword evidence="2" id="KW-0813">Transport</keyword>
<gene>
    <name evidence="8" type="ORF">FB459_2962</name>
</gene>
<dbReference type="RefSeq" id="WP_141928989.1">
    <property type="nucleotide sequence ID" value="NZ_BAABCI010000013.1"/>
</dbReference>
<feature type="transmembrane region" description="Helical" evidence="6">
    <location>
        <begin position="316"/>
        <end position="336"/>
    </location>
</feature>
<dbReference type="GO" id="GO:0022857">
    <property type="term" value="F:transmembrane transporter activity"/>
    <property type="evidence" value="ECO:0007669"/>
    <property type="project" value="InterPro"/>
</dbReference>
<dbReference type="Pfam" id="PF07690">
    <property type="entry name" value="MFS_1"/>
    <property type="match status" value="1"/>
</dbReference>
<feature type="transmembrane region" description="Helical" evidence="6">
    <location>
        <begin position="145"/>
        <end position="168"/>
    </location>
</feature>
<evidence type="ECO:0000256" key="6">
    <source>
        <dbReference type="SAM" id="Phobius"/>
    </source>
</evidence>
<feature type="transmembrane region" description="Helical" evidence="6">
    <location>
        <begin position="88"/>
        <end position="106"/>
    </location>
</feature>
<evidence type="ECO:0000259" key="7">
    <source>
        <dbReference type="PROSITE" id="PS50850"/>
    </source>
</evidence>
<evidence type="ECO:0000256" key="4">
    <source>
        <dbReference type="ARBA" id="ARBA00022989"/>
    </source>
</evidence>
<organism evidence="8 9">
    <name type="scientific">Yimella lutea</name>
    <dbReference type="NCBI Taxonomy" id="587872"/>
    <lineage>
        <taxon>Bacteria</taxon>
        <taxon>Bacillati</taxon>
        <taxon>Actinomycetota</taxon>
        <taxon>Actinomycetes</taxon>
        <taxon>Micrococcales</taxon>
        <taxon>Dermacoccaceae</taxon>
        <taxon>Yimella</taxon>
    </lineage>
</organism>
<dbReference type="Proteomes" id="UP000320806">
    <property type="component" value="Unassembled WGS sequence"/>
</dbReference>
<dbReference type="InterPro" id="IPR020846">
    <property type="entry name" value="MFS_dom"/>
</dbReference>
<evidence type="ECO:0000256" key="3">
    <source>
        <dbReference type="ARBA" id="ARBA00022692"/>
    </source>
</evidence>
<keyword evidence="4 6" id="KW-1133">Transmembrane helix</keyword>
<feature type="transmembrane region" description="Helical" evidence="6">
    <location>
        <begin position="276"/>
        <end position="296"/>
    </location>
</feature>
<feature type="transmembrane region" description="Helical" evidence="6">
    <location>
        <begin position="207"/>
        <end position="229"/>
    </location>
</feature>
<dbReference type="PANTHER" id="PTHR42718:SF9">
    <property type="entry name" value="MAJOR FACILITATOR SUPERFAMILY MULTIDRUG TRANSPORTER MFSC"/>
    <property type="match status" value="1"/>
</dbReference>
<keyword evidence="3 6" id="KW-0812">Transmembrane</keyword>
<feature type="transmembrane region" description="Helical" evidence="6">
    <location>
        <begin position="174"/>
        <end position="195"/>
    </location>
</feature>
<evidence type="ECO:0000256" key="1">
    <source>
        <dbReference type="ARBA" id="ARBA00004651"/>
    </source>
</evidence>
<name>A0A542EJ97_9MICO</name>
<evidence type="ECO:0000256" key="5">
    <source>
        <dbReference type="ARBA" id="ARBA00023136"/>
    </source>
</evidence>
<protein>
    <submittedName>
        <fullName evidence="8">MFS transporter</fullName>
    </submittedName>
</protein>
<dbReference type="OrthoDB" id="4484751at2"/>
<dbReference type="InterPro" id="IPR005828">
    <property type="entry name" value="MFS_sugar_transport-like"/>
</dbReference>
<keyword evidence="9" id="KW-1185">Reference proteome</keyword>
<dbReference type="SUPFAM" id="SSF103473">
    <property type="entry name" value="MFS general substrate transporter"/>
    <property type="match status" value="1"/>
</dbReference>
<comment type="subcellular location">
    <subcellularLocation>
        <location evidence="1">Cell membrane</location>
        <topology evidence="1">Multi-pass membrane protein</topology>
    </subcellularLocation>
</comment>
<dbReference type="Gene3D" id="1.20.1720.10">
    <property type="entry name" value="Multidrug resistance protein D"/>
    <property type="match status" value="1"/>
</dbReference>
<evidence type="ECO:0000256" key="2">
    <source>
        <dbReference type="ARBA" id="ARBA00022448"/>
    </source>
</evidence>
<accession>A0A542EJ97</accession>
<evidence type="ECO:0000313" key="8">
    <source>
        <dbReference type="EMBL" id="TQJ15410.1"/>
    </source>
</evidence>
<feature type="transmembrane region" description="Helical" evidence="6">
    <location>
        <begin position="20"/>
        <end position="39"/>
    </location>
</feature>
<feature type="transmembrane region" description="Helical" evidence="6">
    <location>
        <begin position="448"/>
        <end position="470"/>
    </location>
</feature>
<feature type="transmembrane region" description="Helical" evidence="6">
    <location>
        <begin position="348"/>
        <end position="367"/>
    </location>
</feature>
<feature type="transmembrane region" description="Helical" evidence="6">
    <location>
        <begin position="417"/>
        <end position="436"/>
    </location>
</feature>
<dbReference type="Gene3D" id="1.20.1250.20">
    <property type="entry name" value="MFS general substrate transporter like domains"/>
    <property type="match status" value="1"/>
</dbReference>
<dbReference type="PANTHER" id="PTHR42718">
    <property type="entry name" value="MAJOR FACILITATOR SUPERFAMILY MULTIDRUG TRANSPORTER MFSC"/>
    <property type="match status" value="1"/>
</dbReference>
<dbReference type="PROSITE" id="PS50850">
    <property type="entry name" value="MFS"/>
    <property type="match status" value="1"/>
</dbReference>
<evidence type="ECO:0000313" key="9">
    <source>
        <dbReference type="Proteomes" id="UP000320806"/>
    </source>
</evidence>
<dbReference type="GO" id="GO:0005886">
    <property type="term" value="C:plasma membrane"/>
    <property type="evidence" value="ECO:0007669"/>
    <property type="project" value="UniProtKB-SubCell"/>
</dbReference>
<feature type="transmembrane region" description="Helical" evidence="6">
    <location>
        <begin position="112"/>
        <end position="133"/>
    </location>
</feature>
<keyword evidence="5 6" id="KW-0472">Membrane</keyword>
<dbReference type="Pfam" id="PF00083">
    <property type="entry name" value="Sugar_tr"/>
    <property type="match status" value="1"/>
</dbReference>
<feature type="domain" description="Major facilitator superfamily (MFS) profile" evidence="7">
    <location>
        <begin position="21"/>
        <end position="476"/>
    </location>
</feature>
<dbReference type="EMBL" id="VFMO01000001">
    <property type="protein sequence ID" value="TQJ15410.1"/>
    <property type="molecule type" value="Genomic_DNA"/>
</dbReference>
<feature type="transmembrane region" description="Helical" evidence="6">
    <location>
        <begin position="373"/>
        <end position="396"/>
    </location>
</feature>
<comment type="caution">
    <text evidence="8">The sequence shown here is derived from an EMBL/GenBank/DDBJ whole genome shotgun (WGS) entry which is preliminary data.</text>
</comment>
<dbReference type="AlphaFoldDB" id="A0A542EJ97"/>
<dbReference type="InterPro" id="IPR011701">
    <property type="entry name" value="MFS"/>
</dbReference>
<sequence length="480" mass="49829">MVHNTSDADLSKTGLKSIGAVVGFLVCVEIASGFLQGFYTPLFTDIARELRIRDADVNWFEAAQLTVSALVVPILARLGDVIGHRKVLLLSTVVTAVATWAVAFAPTFWTFLIAWAFAGFYVVWLPLEVAIIHRRTEGDPKRTRLAAALLVFGLEASVIAAAVFAGAFAQTWSMTALLSIPAVVVTLAIPAIWFGVPEVPVLRRASLDLGGFALITIALSLMMSGLILVRLHGPLSVWPLMLLVAAVAAFVVFGRYELGHHEPLVDLRVLGAGRQWPIQLTAFLLGVSVLGAQIPLSTFARTDPDVTGYGLGATAASVSTIIGLYVITLAIGALALPWLARLLSSNGALVLGATLVGVGYLMFLPLHDGLAQLMINMAVAGFGSGLLVAALPAAAAAQAPDTHTGFVTGMTNMTKTVGGAVASSVFAIALATTGSIDADAAANHASLGGYMTVWAICGATALLAAVILALRGPRTQGSGS</sequence>
<reference evidence="8 9" key="1">
    <citation type="submission" date="2019-06" db="EMBL/GenBank/DDBJ databases">
        <title>Sequencing the genomes of 1000 actinobacteria strains.</title>
        <authorList>
            <person name="Klenk H.-P."/>
        </authorList>
    </citation>
    <scope>NUCLEOTIDE SEQUENCE [LARGE SCALE GENOMIC DNA]</scope>
    <source>
        <strain evidence="8 9">DSM 19828</strain>
    </source>
</reference>
<proteinExistence type="predicted"/>
<dbReference type="InterPro" id="IPR036259">
    <property type="entry name" value="MFS_trans_sf"/>
</dbReference>
<feature type="transmembrane region" description="Helical" evidence="6">
    <location>
        <begin position="235"/>
        <end position="256"/>
    </location>
</feature>